<dbReference type="Proteomes" id="UP000234560">
    <property type="component" value="Chromosome"/>
</dbReference>
<dbReference type="InterPro" id="IPR001451">
    <property type="entry name" value="Hexapep"/>
</dbReference>
<reference evidence="1" key="1">
    <citation type="submission" date="2017-12" db="EMBL/GenBank/DDBJ databases">
        <authorList>
            <person name="Thomas-White K."/>
            <person name="Wolfe A.J."/>
        </authorList>
    </citation>
    <scope>NUCLEOTIDE SEQUENCE</scope>
    <source>
        <strain evidence="1">UMB0763</strain>
    </source>
</reference>
<dbReference type="Gene3D" id="2.160.10.10">
    <property type="entry name" value="Hexapeptide repeat proteins"/>
    <property type="match status" value="1"/>
</dbReference>
<evidence type="ECO:0000313" key="1">
    <source>
        <dbReference type="EMBL" id="WOT01912.1"/>
    </source>
</evidence>
<dbReference type="EMBL" id="CP136958">
    <property type="protein sequence ID" value="WOT01912.1"/>
    <property type="molecule type" value="Genomic_DNA"/>
</dbReference>
<gene>
    <name evidence="1" type="ORF">CYJ47_11775</name>
</gene>
<dbReference type="AlphaFoldDB" id="A0AAF1BVZ7"/>
<dbReference type="PANTHER" id="PTHR13061">
    <property type="entry name" value="DYNACTIN SUBUNIT P25"/>
    <property type="match status" value="1"/>
</dbReference>
<dbReference type="InterPro" id="IPR011004">
    <property type="entry name" value="Trimer_LpxA-like_sf"/>
</dbReference>
<name>A0AAF1BVZ7_9CORY</name>
<sequence>MIMSFGGKTPRIHETAFVAPNATIIGDVTIGAHASVFYGAVLRGDINTITVGDYTNIQDNAVLHVDADAPCTLGHHVTVGHQALVHGTTIEDNCLIGMQSAVLSRSHVGTGSLIAAGAVVLEGAEVPAHSLVAGVPGKVKKEIGRSFIEHAERYARVAEAHKDAVGK</sequence>
<dbReference type="Pfam" id="PF00132">
    <property type="entry name" value="Hexapep"/>
    <property type="match status" value="1"/>
</dbReference>
<dbReference type="InterPro" id="IPR050484">
    <property type="entry name" value="Transf_Hexapept/Carb_Anhydrase"/>
</dbReference>
<organism evidence="1 2">
    <name type="scientific">Corynebacterium pyruviciproducens</name>
    <dbReference type="NCBI Taxonomy" id="598660"/>
    <lineage>
        <taxon>Bacteria</taxon>
        <taxon>Bacillati</taxon>
        <taxon>Actinomycetota</taxon>
        <taxon>Actinomycetes</taxon>
        <taxon>Mycobacteriales</taxon>
        <taxon>Corynebacteriaceae</taxon>
        <taxon>Corynebacterium</taxon>
    </lineage>
</organism>
<evidence type="ECO:0000313" key="2">
    <source>
        <dbReference type="Proteomes" id="UP000234560"/>
    </source>
</evidence>
<accession>A0AAF1BVZ7</accession>
<proteinExistence type="predicted"/>
<protein>
    <submittedName>
        <fullName evidence="1">Gamma carbonic anhydrase family protein</fullName>
    </submittedName>
</protein>
<dbReference type="PANTHER" id="PTHR13061:SF29">
    <property type="entry name" value="GAMMA CARBONIC ANHYDRASE-LIKE 1, MITOCHONDRIAL-RELATED"/>
    <property type="match status" value="1"/>
</dbReference>
<dbReference type="KEGG" id="cpyr:CYJ47_11775"/>
<dbReference type="RefSeq" id="WP_101678541.1">
    <property type="nucleotide sequence ID" value="NZ_CP136958.1"/>
</dbReference>
<dbReference type="InterPro" id="IPR047324">
    <property type="entry name" value="LbH_gamma_CA-like"/>
</dbReference>
<reference evidence="1" key="2">
    <citation type="submission" date="2023-10" db="EMBL/GenBank/DDBJ databases">
        <authorList>
            <person name="Choi B."/>
        </authorList>
    </citation>
    <scope>NUCLEOTIDE SEQUENCE</scope>
    <source>
        <strain evidence="1">UMB0763</strain>
    </source>
</reference>
<dbReference type="CDD" id="cd04645">
    <property type="entry name" value="LbH_gamma_CA_like"/>
    <property type="match status" value="1"/>
</dbReference>
<dbReference type="SUPFAM" id="SSF51161">
    <property type="entry name" value="Trimeric LpxA-like enzymes"/>
    <property type="match status" value="1"/>
</dbReference>